<keyword evidence="5" id="KW-0274">FAD</keyword>
<dbReference type="RefSeq" id="WP_073319695.1">
    <property type="nucleotide sequence ID" value="NZ_FQWD01000002.1"/>
</dbReference>
<dbReference type="PRINTS" id="PR00420">
    <property type="entry name" value="RNGMNOXGNASE"/>
</dbReference>
<dbReference type="UniPathway" id="UPA00232"/>
<dbReference type="PROSITE" id="PS01304">
    <property type="entry name" value="UBIH"/>
    <property type="match status" value="1"/>
</dbReference>
<keyword evidence="6" id="KW-0560">Oxidoreductase</keyword>
<evidence type="ECO:0000256" key="5">
    <source>
        <dbReference type="ARBA" id="ARBA00022827"/>
    </source>
</evidence>
<accession>A0A1M5H659</accession>
<gene>
    <name evidence="9" type="ORF">SAMN05216361_1320</name>
</gene>
<protein>
    <submittedName>
        <fullName evidence="9">2-octaprenyl-6-methoxyphenol hydroxylase</fullName>
    </submittedName>
</protein>
<dbReference type="GO" id="GO:0008681">
    <property type="term" value="F:2-octaprenyl-6-methoxyphenol hydroxylase activity"/>
    <property type="evidence" value="ECO:0007669"/>
    <property type="project" value="TreeGrafter"/>
</dbReference>
<evidence type="ECO:0000256" key="7">
    <source>
        <dbReference type="ARBA" id="ARBA00023033"/>
    </source>
</evidence>
<dbReference type="InterPro" id="IPR036188">
    <property type="entry name" value="FAD/NAD-bd_sf"/>
</dbReference>
<dbReference type="InterPro" id="IPR018168">
    <property type="entry name" value="Ubi_Hdrlase_CS"/>
</dbReference>
<dbReference type="NCBIfam" id="TIGR01988">
    <property type="entry name" value="Ubi-OHases"/>
    <property type="match status" value="1"/>
</dbReference>
<proteinExistence type="inferred from homology"/>
<dbReference type="PANTHER" id="PTHR43876">
    <property type="entry name" value="UBIQUINONE BIOSYNTHESIS MONOOXYGENASE COQ6, MITOCHONDRIAL"/>
    <property type="match status" value="1"/>
</dbReference>
<sequence>MDTTDILIVGGGAVGCTLATGLLQSTDLTVTLVDANALQQDSLSTPGFDARVIALAKRTVDALSDMGVNLNTHMCPSTPIEHIVVSDRGFLGKTHLHAHEHQLDSFGRVVSIQALGTQLLPEPQPRFHLIDNVTVTDATQTNTSVAVTLSNGKQICTKLLVLADGGRSPVSANLGFSRTQRDYGQTAIVTNIQMSQPHNNWAHERFTEHGPLALLPFATGAAGDDSGAGFSVVWTLPHDDAQQACEWEEGEFATQLQQAIGFRHGHIVKVGERYAYPLSLQQTDDCVRHRTVVVGNGAQALHPIAGQGFNLGLRDVMDLVSALKSQPDPGAFAVLNGYRQQRQADKAATIGLTDGLVTVFSNHHWPIVVGRNLGLLAMEYCDAMAGQFVRQTTGFGPATRPFQN</sequence>
<evidence type="ECO:0000259" key="8">
    <source>
        <dbReference type="Pfam" id="PF01494"/>
    </source>
</evidence>
<dbReference type="PANTHER" id="PTHR43876:SF8">
    <property type="entry name" value="2-OCTAPRENYL-6-METHOXYPHENOL HYDROXYLASE"/>
    <property type="match status" value="1"/>
</dbReference>
<dbReference type="Pfam" id="PF01494">
    <property type="entry name" value="FAD_binding_3"/>
    <property type="match status" value="1"/>
</dbReference>
<dbReference type="OrthoDB" id="9769565at2"/>
<comment type="similarity">
    <text evidence="3">Belongs to the UbiH/COQ6 family.</text>
</comment>
<keyword evidence="7" id="KW-0503">Monooxygenase</keyword>
<dbReference type="Proteomes" id="UP000184520">
    <property type="component" value="Unassembled WGS sequence"/>
</dbReference>
<dbReference type="NCBIfam" id="NF004356">
    <property type="entry name" value="PRK05732.1"/>
    <property type="match status" value="1"/>
</dbReference>
<name>A0A1M5H659_9ALTE</name>
<reference evidence="10" key="1">
    <citation type="submission" date="2016-11" db="EMBL/GenBank/DDBJ databases">
        <authorList>
            <person name="Varghese N."/>
            <person name="Submissions S."/>
        </authorList>
    </citation>
    <scope>NUCLEOTIDE SEQUENCE [LARGE SCALE GENOMIC DNA]</scope>
    <source>
        <strain evidence="10">CGMCC 1.8995</strain>
    </source>
</reference>
<dbReference type="EMBL" id="FQWD01000002">
    <property type="protein sequence ID" value="SHG11232.1"/>
    <property type="molecule type" value="Genomic_DNA"/>
</dbReference>
<comment type="pathway">
    <text evidence="2">Cofactor biosynthesis; ubiquinone biosynthesis.</text>
</comment>
<dbReference type="InterPro" id="IPR010971">
    <property type="entry name" value="UbiH/COQ6"/>
</dbReference>
<dbReference type="InterPro" id="IPR051205">
    <property type="entry name" value="UbiH/COQ6_monooxygenase"/>
</dbReference>
<dbReference type="GO" id="GO:0071949">
    <property type="term" value="F:FAD binding"/>
    <property type="evidence" value="ECO:0007669"/>
    <property type="project" value="InterPro"/>
</dbReference>
<dbReference type="GO" id="GO:0006744">
    <property type="term" value="P:ubiquinone biosynthetic process"/>
    <property type="evidence" value="ECO:0007669"/>
    <property type="project" value="UniProtKB-UniPathway"/>
</dbReference>
<dbReference type="InterPro" id="IPR002938">
    <property type="entry name" value="FAD-bd"/>
</dbReference>
<evidence type="ECO:0000313" key="10">
    <source>
        <dbReference type="Proteomes" id="UP000184520"/>
    </source>
</evidence>
<evidence type="ECO:0000256" key="4">
    <source>
        <dbReference type="ARBA" id="ARBA00022630"/>
    </source>
</evidence>
<keyword evidence="4" id="KW-0285">Flavoprotein</keyword>
<dbReference type="STRING" id="634436.SAMN05216361_1320"/>
<evidence type="ECO:0000256" key="2">
    <source>
        <dbReference type="ARBA" id="ARBA00004749"/>
    </source>
</evidence>
<evidence type="ECO:0000256" key="6">
    <source>
        <dbReference type="ARBA" id="ARBA00023002"/>
    </source>
</evidence>
<comment type="cofactor">
    <cofactor evidence="1">
        <name>FAD</name>
        <dbReference type="ChEBI" id="CHEBI:57692"/>
    </cofactor>
</comment>
<keyword evidence="10" id="KW-1185">Reference proteome</keyword>
<evidence type="ECO:0000256" key="1">
    <source>
        <dbReference type="ARBA" id="ARBA00001974"/>
    </source>
</evidence>
<dbReference type="Gene3D" id="3.50.50.60">
    <property type="entry name" value="FAD/NAD(P)-binding domain"/>
    <property type="match status" value="2"/>
</dbReference>
<evidence type="ECO:0000256" key="3">
    <source>
        <dbReference type="ARBA" id="ARBA00005349"/>
    </source>
</evidence>
<feature type="domain" description="FAD-binding" evidence="8">
    <location>
        <begin position="4"/>
        <end position="344"/>
    </location>
</feature>
<dbReference type="AlphaFoldDB" id="A0A1M5H659"/>
<evidence type="ECO:0000313" key="9">
    <source>
        <dbReference type="EMBL" id="SHG11232.1"/>
    </source>
</evidence>
<organism evidence="9 10">
    <name type="scientific">Marisediminitalea aggregata</name>
    <dbReference type="NCBI Taxonomy" id="634436"/>
    <lineage>
        <taxon>Bacteria</taxon>
        <taxon>Pseudomonadati</taxon>
        <taxon>Pseudomonadota</taxon>
        <taxon>Gammaproteobacteria</taxon>
        <taxon>Alteromonadales</taxon>
        <taxon>Alteromonadaceae</taxon>
        <taxon>Marisediminitalea</taxon>
    </lineage>
</organism>
<dbReference type="SUPFAM" id="SSF51905">
    <property type="entry name" value="FAD/NAD(P)-binding domain"/>
    <property type="match status" value="1"/>
</dbReference>